<dbReference type="InterPro" id="IPR000183">
    <property type="entry name" value="Orn/DAP/Arg_de-COase"/>
</dbReference>
<evidence type="ECO:0000256" key="1">
    <source>
        <dbReference type="ARBA" id="ARBA00001933"/>
    </source>
</evidence>
<dbReference type="PRINTS" id="PR01179">
    <property type="entry name" value="ODADCRBXLASE"/>
</dbReference>
<dbReference type="GO" id="GO:0008836">
    <property type="term" value="F:diaminopimelate decarboxylase activity"/>
    <property type="evidence" value="ECO:0007669"/>
    <property type="project" value="UniProtKB-UniRule"/>
</dbReference>
<evidence type="ECO:0000256" key="4">
    <source>
        <dbReference type="ARBA" id="ARBA00023239"/>
    </source>
</evidence>
<keyword evidence="3 5" id="KW-0663">Pyridoxal phosphate</keyword>
<evidence type="ECO:0000256" key="3">
    <source>
        <dbReference type="ARBA" id="ARBA00022898"/>
    </source>
</evidence>
<proteinExistence type="inferred from homology"/>
<dbReference type="InterPro" id="IPR002986">
    <property type="entry name" value="DAP_deCOOHase_LysA"/>
</dbReference>
<dbReference type="UniPathway" id="UPA00034">
    <property type="reaction ID" value="UER00027"/>
</dbReference>
<dbReference type="Gene3D" id="3.20.20.10">
    <property type="entry name" value="Alanine racemase"/>
    <property type="match status" value="1"/>
</dbReference>
<keyword evidence="5 8" id="KW-0457">Lysine biosynthesis</keyword>
<dbReference type="SUPFAM" id="SSF50621">
    <property type="entry name" value="Alanine racemase C-terminal domain-like"/>
    <property type="match status" value="1"/>
</dbReference>
<dbReference type="OrthoDB" id="9802241at2"/>
<dbReference type="GO" id="GO:0009089">
    <property type="term" value="P:lysine biosynthetic process via diaminopimelate"/>
    <property type="evidence" value="ECO:0007669"/>
    <property type="project" value="UniProtKB-UniRule"/>
</dbReference>
<dbReference type="Proteomes" id="UP000294404">
    <property type="component" value="Chromosome"/>
</dbReference>
<organism evidence="10 11">
    <name type="scientific">Buchnera aphidicola</name>
    <name type="common">Cinara cuneomaculata</name>
    <dbReference type="NCBI Taxonomy" id="1660040"/>
    <lineage>
        <taxon>Bacteria</taxon>
        <taxon>Pseudomonadati</taxon>
        <taxon>Pseudomonadota</taxon>
        <taxon>Gammaproteobacteria</taxon>
        <taxon>Enterobacterales</taxon>
        <taxon>Erwiniaceae</taxon>
        <taxon>Buchnera</taxon>
    </lineage>
</organism>
<accession>A0A451CZ08</accession>
<evidence type="ECO:0000256" key="6">
    <source>
        <dbReference type="NCBIfam" id="TIGR01048"/>
    </source>
</evidence>
<keyword evidence="5" id="KW-0028">Amino-acid biosynthesis</keyword>
<dbReference type="Gene3D" id="2.40.37.10">
    <property type="entry name" value="Lyase, Ornithine Decarboxylase, Chain A, domain 1"/>
    <property type="match status" value="1"/>
</dbReference>
<evidence type="ECO:0000256" key="2">
    <source>
        <dbReference type="ARBA" id="ARBA00022793"/>
    </source>
</evidence>
<dbReference type="EC" id="4.1.1.20" evidence="5 6"/>
<dbReference type="PANTHER" id="PTHR43727">
    <property type="entry name" value="DIAMINOPIMELATE DECARBOXYLASE"/>
    <property type="match status" value="1"/>
</dbReference>
<feature type="binding site" evidence="5">
    <location>
        <begin position="264"/>
        <end position="267"/>
    </location>
    <ligand>
        <name>pyridoxal 5'-phosphate</name>
        <dbReference type="ChEBI" id="CHEBI:597326"/>
    </ligand>
</feature>
<evidence type="ECO:0000313" key="11">
    <source>
        <dbReference type="Proteomes" id="UP000294404"/>
    </source>
</evidence>
<feature type="modified residue" description="N6-(pyridoxal phosphate)lysine" evidence="5 7">
    <location>
        <position position="54"/>
    </location>
</feature>
<dbReference type="HAMAP" id="MF_02120">
    <property type="entry name" value="LysA"/>
    <property type="match status" value="1"/>
</dbReference>
<dbReference type="PANTHER" id="PTHR43727:SF2">
    <property type="entry name" value="GROUP IV DECARBOXYLASE"/>
    <property type="match status" value="1"/>
</dbReference>
<keyword evidence="4 5" id="KW-0456">Lyase</keyword>
<dbReference type="RefSeq" id="WP_154027542.1">
    <property type="nucleotide sequence ID" value="NZ_LR217695.1"/>
</dbReference>
<name>A0A451CZ08_9GAMM</name>
<comment type="pathway">
    <text evidence="5 8">Amino-acid biosynthesis; L-lysine biosynthesis via DAP pathway; L-lysine from DL-2,6-diaminopimelate: step 1/1.</text>
</comment>
<dbReference type="InterPro" id="IPR022644">
    <property type="entry name" value="De-COase2_N"/>
</dbReference>
<dbReference type="NCBIfam" id="TIGR01048">
    <property type="entry name" value="lysA"/>
    <property type="match status" value="1"/>
</dbReference>
<dbReference type="InterPro" id="IPR009006">
    <property type="entry name" value="Ala_racemase/Decarboxylase_C"/>
</dbReference>
<evidence type="ECO:0000256" key="8">
    <source>
        <dbReference type="RuleBase" id="RU003738"/>
    </source>
</evidence>
<gene>
    <name evidence="5 10" type="primary">lysA</name>
    <name evidence="10" type="ORF">BUCICUMA2628_280</name>
</gene>
<comment type="cofactor">
    <cofactor evidence="1 5 7 8">
        <name>pyridoxal 5'-phosphate</name>
        <dbReference type="ChEBI" id="CHEBI:597326"/>
    </cofactor>
</comment>
<comment type="similarity">
    <text evidence="5">Belongs to the Orn/Lys/Arg decarboxylase class-II family. LysA subfamily.</text>
</comment>
<feature type="binding site" evidence="5">
    <location>
        <position position="303"/>
    </location>
    <ligand>
        <name>substrate</name>
    </ligand>
</feature>
<sequence>MCDIPNIQKKMLKRNNILKLIKKYKTPLWVYNSDVIIKQIKKLKKFDIIRFAQKSCSNIHILKLMKHYNVKIDAVSLGEIKRAMIAGFEPNNNNIVFTSDILEKKVLKEVIKKKIPVNAGSIDMLKQLGKKSPGHAVWIRINPKFGNGHHIKTNTGGDHSKHGIWNPKQALSIIQKYKLNLIGLHIHIGSGVNIKNLYQVCDSMKKNAIQLNTKIQFISAGGGLKIPYSQEEKEANISDYFNKWNNTKKIISSILKCPIQLEIEPGRFLVGQSGILIAKIYAVKTIKKNTFVLINAGFNDLIRPALYGSYHQITVLYKNIKNIHNIPIIRSVIAGPLCESGDVFTVKDTGIILPRNLPKVSPGDYIIIHNTGAYGSSMSSNYNSRPFIPEILYKKKKFKLIRRRQTIQEMLSLETSL</sequence>
<feature type="binding site" evidence="5">
    <location>
        <position position="307"/>
    </location>
    <ligand>
        <name>substrate</name>
    </ligand>
</feature>
<feature type="active site" description="Proton donor" evidence="7">
    <location>
        <position position="338"/>
    </location>
</feature>
<dbReference type="AlphaFoldDB" id="A0A451CZ08"/>
<feature type="binding site" evidence="5">
    <location>
        <position position="374"/>
    </location>
    <ligand>
        <name>substrate</name>
    </ligand>
</feature>
<dbReference type="CDD" id="cd06828">
    <property type="entry name" value="PLPDE_III_DapDC"/>
    <property type="match status" value="1"/>
</dbReference>
<evidence type="ECO:0000259" key="9">
    <source>
        <dbReference type="Pfam" id="PF02784"/>
    </source>
</evidence>
<comment type="subunit">
    <text evidence="5">Homodimer.</text>
</comment>
<dbReference type="Pfam" id="PF02784">
    <property type="entry name" value="Orn_Arg_deC_N"/>
    <property type="match status" value="1"/>
</dbReference>
<evidence type="ECO:0000313" key="10">
    <source>
        <dbReference type="EMBL" id="VFP78259.1"/>
    </source>
</evidence>
<dbReference type="GO" id="GO:0030170">
    <property type="term" value="F:pyridoxal phosphate binding"/>
    <property type="evidence" value="ECO:0007669"/>
    <property type="project" value="UniProtKB-UniRule"/>
</dbReference>
<feature type="domain" description="Orn/DAP/Arg decarboxylase 2 N-terminal" evidence="9">
    <location>
        <begin position="46"/>
        <end position="270"/>
    </location>
</feature>
<protein>
    <recommendedName>
        <fullName evidence="5 6">Diaminopimelate decarboxylase</fullName>
        <shortName evidence="5">DAP decarboxylase</shortName>
        <shortName evidence="5">DAPDC</shortName>
        <ecNumber evidence="5 6">4.1.1.20</ecNumber>
    </recommendedName>
</protein>
<dbReference type="PRINTS" id="PR01181">
    <property type="entry name" value="DAPDCRBXLASE"/>
</dbReference>
<feature type="binding site" evidence="5">
    <location>
        <position position="267"/>
    </location>
    <ligand>
        <name>substrate</name>
    </ligand>
</feature>
<reference evidence="10 11" key="1">
    <citation type="submission" date="2019-02" db="EMBL/GenBank/DDBJ databases">
        <authorList>
            <person name="Manzano-Marin A."/>
            <person name="Manzano-Marin A."/>
        </authorList>
    </citation>
    <scope>NUCLEOTIDE SEQUENCE [LARGE SCALE GENOMIC DNA]</scope>
    <source>
        <strain evidence="10 11">BuCicuneomaculata</strain>
    </source>
</reference>
<dbReference type="SUPFAM" id="SSF51419">
    <property type="entry name" value="PLP-binding barrel"/>
    <property type="match status" value="1"/>
</dbReference>
<evidence type="ECO:0000256" key="5">
    <source>
        <dbReference type="HAMAP-Rule" id="MF_02120"/>
    </source>
</evidence>
<comment type="function">
    <text evidence="5">Specifically catalyzes the decarboxylation of meso-diaminopimelate (meso-DAP) to L-lysine.</text>
</comment>
<keyword evidence="2 5" id="KW-0210">Decarboxylase</keyword>
<dbReference type="InterPro" id="IPR029066">
    <property type="entry name" value="PLP-binding_barrel"/>
</dbReference>
<dbReference type="EMBL" id="LR217695">
    <property type="protein sequence ID" value="VFP78259.1"/>
    <property type="molecule type" value="Genomic_DNA"/>
</dbReference>
<feature type="binding site" evidence="5">
    <location>
        <position position="339"/>
    </location>
    <ligand>
        <name>substrate</name>
    </ligand>
</feature>
<feature type="binding site" evidence="5">
    <location>
        <position position="223"/>
    </location>
    <ligand>
        <name>pyridoxal 5'-phosphate</name>
        <dbReference type="ChEBI" id="CHEBI:597326"/>
    </ligand>
</feature>
<comment type="catalytic activity">
    <reaction evidence="5 8">
        <text>meso-2,6-diaminopimelate + H(+) = L-lysine + CO2</text>
        <dbReference type="Rhea" id="RHEA:15101"/>
        <dbReference type="ChEBI" id="CHEBI:15378"/>
        <dbReference type="ChEBI" id="CHEBI:16526"/>
        <dbReference type="ChEBI" id="CHEBI:32551"/>
        <dbReference type="ChEBI" id="CHEBI:57791"/>
        <dbReference type="EC" id="4.1.1.20"/>
    </reaction>
</comment>
<evidence type="ECO:0000256" key="7">
    <source>
        <dbReference type="PIRSR" id="PIRSR600183-50"/>
    </source>
</evidence>
<feature type="binding site" evidence="5">
    <location>
        <position position="374"/>
    </location>
    <ligand>
        <name>pyridoxal 5'-phosphate</name>
        <dbReference type="ChEBI" id="CHEBI:597326"/>
    </ligand>
</feature>